<organism evidence="1 2">
    <name type="scientific">Trichonephila clavata</name>
    <name type="common">Joro spider</name>
    <name type="synonym">Nephila clavata</name>
    <dbReference type="NCBI Taxonomy" id="2740835"/>
    <lineage>
        <taxon>Eukaryota</taxon>
        <taxon>Metazoa</taxon>
        <taxon>Ecdysozoa</taxon>
        <taxon>Arthropoda</taxon>
        <taxon>Chelicerata</taxon>
        <taxon>Arachnida</taxon>
        <taxon>Araneae</taxon>
        <taxon>Araneomorphae</taxon>
        <taxon>Entelegynae</taxon>
        <taxon>Araneoidea</taxon>
        <taxon>Nephilidae</taxon>
        <taxon>Trichonephila</taxon>
    </lineage>
</organism>
<name>A0A8X6LB06_TRICU</name>
<reference evidence="1" key="1">
    <citation type="submission" date="2020-07" db="EMBL/GenBank/DDBJ databases">
        <title>Multicomponent nature underlies the extraordinary mechanical properties of spider dragline silk.</title>
        <authorList>
            <person name="Kono N."/>
            <person name="Nakamura H."/>
            <person name="Mori M."/>
            <person name="Yoshida Y."/>
            <person name="Ohtoshi R."/>
            <person name="Malay A.D."/>
            <person name="Moran D.A.P."/>
            <person name="Tomita M."/>
            <person name="Numata K."/>
            <person name="Arakawa K."/>
        </authorList>
    </citation>
    <scope>NUCLEOTIDE SEQUENCE</scope>
</reference>
<comment type="caution">
    <text evidence="1">The sequence shown here is derived from an EMBL/GenBank/DDBJ whole genome shotgun (WGS) entry which is preliminary data.</text>
</comment>
<proteinExistence type="predicted"/>
<evidence type="ECO:0000313" key="2">
    <source>
        <dbReference type="Proteomes" id="UP000887116"/>
    </source>
</evidence>
<sequence length="106" mass="12312">MNVNDDPTEIEFFGGEKEYILQYTRDHIRHRTQMSPNGNVMAFTPLEAYFDVCLVKKSKVSSLEIKMYILCSEKIDSTKITDAIDGKEIIETRLRESLTIPNFYLL</sequence>
<dbReference type="EMBL" id="BMAO01005681">
    <property type="protein sequence ID" value="GFR03115.1"/>
    <property type="molecule type" value="Genomic_DNA"/>
</dbReference>
<protein>
    <submittedName>
        <fullName evidence="1">Uncharacterized protein</fullName>
    </submittedName>
</protein>
<keyword evidence="2" id="KW-1185">Reference proteome</keyword>
<evidence type="ECO:0000313" key="1">
    <source>
        <dbReference type="EMBL" id="GFR03115.1"/>
    </source>
</evidence>
<dbReference type="AlphaFoldDB" id="A0A8X6LB06"/>
<dbReference type="Proteomes" id="UP000887116">
    <property type="component" value="Unassembled WGS sequence"/>
</dbReference>
<gene>
    <name evidence="1" type="ORF">TNCT_613931</name>
</gene>
<accession>A0A8X6LB06</accession>